<dbReference type="OrthoDB" id="1028014at2759"/>
<dbReference type="Proteomes" id="UP000663760">
    <property type="component" value="Chromosome 14"/>
</dbReference>
<dbReference type="PANTHER" id="PTHR34776">
    <property type="entry name" value="F17F16.3 PROTEIN"/>
    <property type="match status" value="1"/>
</dbReference>
<dbReference type="EMBL" id="LR746277">
    <property type="protein sequence ID" value="CAA7408294.1"/>
    <property type="molecule type" value="Genomic_DNA"/>
</dbReference>
<evidence type="ECO:0000256" key="1">
    <source>
        <dbReference type="SAM" id="MobiDB-lite"/>
    </source>
</evidence>
<sequence length="344" mass="37722">MGQGDETKTRPDPEVEIQERGDIFFFYRPKVDREEAHEPDDVQRLYIVLRPQSGERAVEEKQTAGSGKEGGSKEQEGGGSRKEQEDEGGKEQEGGGGGGGERIVEATEERGSEGGRGSEKVNIEEETLHRFIVMGRKSLPDPSQRGAPYWGFVEMVTKDPEDLKTALRGEEYETATRGRRRRAPARALAEGVYRILRHKRRSDAHTHLVYRLEFPPAPPAAPPPAGPQEALNVEREESFVIQIKNPERGGADSGRSRGLQGKRRAAFPARLQGLLGGLRFAPADPPDFLNYEGCELLLISASDDIDAELGLDLKTEEGAPPCSDLIQSLGDSASVKPLLSGTWD</sequence>
<accession>A0A7I8LGD3</accession>
<keyword evidence="3" id="KW-1185">Reference proteome</keyword>
<dbReference type="AlphaFoldDB" id="A0A7I8LGD3"/>
<reference evidence="2" key="1">
    <citation type="submission" date="2020-02" db="EMBL/GenBank/DDBJ databases">
        <authorList>
            <person name="Scholz U."/>
            <person name="Mascher M."/>
            <person name="Fiebig A."/>
        </authorList>
    </citation>
    <scope>NUCLEOTIDE SEQUENCE</scope>
</reference>
<name>A0A7I8LGD3_SPIIN</name>
<feature type="compositionally biased region" description="Basic and acidic residues" evidence="1">
    <location>
        <begin position="1"/>
        <end position="22"/>
    </location>
</feature>
<feature type="compositionally biased region" description="Basic and acidic residues" evidence="1">
    <location>
        <begin position="29"/>
        <end position="43"/>
    </location>
</feature>
<evidence type="ECO:0000313" key="3">
    <source>
        <dbReference type="Proteomes" id="UP000663760"/>
    </source>
</evidence>
<evidence type="ECO:0000313" key="2">
    <source>
        <dbReference type="EMBL" id="CAA7408294.1"/>
    </source>
</evidence>
<dbReference type="PANTHER" id="PTHR34776:SF1">
    <property type="entry name" value="F17F16.3 PROTEIN"/>
    <property type="match status" value="1"/>
</dbReference>
<feature type="compositionally biased region" description="Basic and acidic residues" evidence="1">
    <location>
        <begin position="102"/>
        <end position="122"/>
    </location>
</feature>
<gene>
    <name evidence="2" type="ORF">SI8410_14018972</name>
</gene>
<organism evidence="2 3">
    <name type="scientific">Spirodela intermedia</name>
    <name type="common">Intermediate duckweed</name>
    <dbReference type="NCBI Taxonomy" id="51605"/>
    <lineage>
        <taxon>Eukaryota</taxon>
        <taxon>Viridiplantae</taxon>
        <taxon>Streptophyta</taxon>
        <taxon>Embryophyta</taxon>
        <taxon>Tracheophyta</taxon>
        <taxon>Spermatophyta</taxon>
        <taxon>Magnoliopsida</taxon>
        <taxon>Liliopsida</taxon>
        <taxon>Araceae</taxon>
        <taxon>Lemnoideae</taxon>
        <taxon>Spirodela</taxon>
    </lineage>
</organism>
<feature type="compositionally biased region" description="Basic and acidic residues" evidence="1">
    <location>
        <begin position="70"/>
        <end position="93"/>
    </location>
</feature>
<proteinExistence type="predicted"/>
<protein>
    <submittedName>
        <fullName evidence="2">Uncharacterized protein</fullName>
    </submittedName>
</protein>
<feature type="region of interest" description="Disordered" evidence="1">
    <location>
        <begin position="1"/>
        <end position="122"/>
    </location>
</feature>